<sequence length="99" mass="10596">MANPVTQPDIIWYRDPLCWDFVDYRIQSSSANHVSGGGACHEGRLESAASMSEAAEILAAGLANKVRSKYNLASDVAVTPDTQLSDLGIDSQVAVDLRS</sequence>
<accession>A0A1V6TSF5</accession>
<name>A0A1V6TSF5_9EURO</name>
<protein>
    <submittedName>
        <fullName evidence="1">Uncharacterized protein</fullName>
    </submittedName>
</protein>
<dbReference type="EMBL" id="MLQL01000004">
    <property type="protein sequence ID" value="OQE29297.1"/>
    <property type="molecule type" value="Genomic_DNA"/>
</dbReference>
<keyword evidence="2" id="KW-1185">Reference proteome</keyword>
<comment type="caution">
    <text evidence="1">The sequence shown here is derived from an EMBL/GenBank/DDBJ whole genome shotgun (WGS) entry which is preliminary data.</text>
</comment>
<reference evidence="2" key="1">
    <citation type="journal article" date="2017" name="Nat. Microbiol.">
        <title>Global analysis of biosynthetic gene clusters reveals vast potential of secondary metabolite production in Penicillium species.</title>
        <authorList>
            <person name="Nielsen J.C."/>
            <person name="Grijseels S."/>
            <person name="Prigent S."/>
            <person name="Ji B."/>
            <person name="Dainat J."/>
            <person name="Nielsen K.F."/>
            <person name="Frisvad J.C."/>
            <person name="Workman M."/>
            <person name="Nielsen J."/>
        </authorList>
    </citation>
    <scope>NUCLEOTIDE SEQUENCE [LARGE SCALE GENOMIC DNA]</scope>
    <source>
        <strain evidence="2">IBT 14082</strain>
    </source>
</reference>
<evidence type="ECO:0000313" key="2">
    <source>
        <dbReference type="Proteomes" id="UP000191342"/>
    </source>
</evidence>
<proteinExistence type="predicted"/>
<dbReference type="STRING" id="254877.A0A1V6TSF5"/>
<gene>
    <name evidence="1" type="ORF">PENFLA_c004G05507</name>
</gene>
<dbReference type="OrthoDB" id="329835at2759"/>
<dbReference type="AlphaFoldDB" id="A0A1V6TSF5"/>
<dbReference type="Proteomes" id="UP000191342">
    <property type="component" value="Unassembled WGS sequence"/>
</dbReference>
<evidence type="ECO:0000313" key="1">
    <source>
        <dbReference type="EMBL" id="OQE29297.1"/>
    </source>
</evidence>
<organism evidence="1 2">
    <name type="scientific">Penicillium flavigenum</name>
    <dbReference type="NCBI Taxonomy" id="254877"/>
    <lineage>
        <taxon>Eukaryota</taxon>
        <taxon>Fungi</taxon>
        <taxon>Dikarya</taxon>
        <taxon>Ascomycota</taxon>
        <taxon>Pezizomycotina</taxon>
        <taxon>Eurotiomycetes</taxon>
        <taxon>Eurotiomycetidae</taxon>
        <taxon>Eurotiales</taxon>
        <taxon>Aspergillaceae</taxon>
        <taxon>Penicillium</taxon>
    </lineage>
</organism>